<dbReference type="GO" id="GO:0015577">
    <property type="term" value="F:galactitol transmembrane transporter activity"/>
    <property type="evidence" value="ECO:0007669"/>
    <property type="project" value="InterPro"/>
</dbReference>
<feature type="domain" description="PTS EIIC type-2" evidence="10">
    <location>
        <begin position="4"/>
        <end position="434"/>
    </location>
</feature>
<keyword evidence="12" id="KW-1185">Reference proteome</keyword>
<evidence type="ECO:0000313" key="11">
    <source>
        <dbReference type="EMBL" id="TLS38717.1"/>
    </source>
</evidence>
<proteinExistence type="predicted"/>
<feature type="transmembrane region" description="Helical" evidence="9">
    <location>
        <begin position="39"/>
        <end position="60"/>
    </location>
</feature>
<dbReference type="OrthoDB" id="9787936at2"/>
<keyword evidence="5" id="KW-0598">Phosphotransferase system</keyword>
<keyword evidence="6 9" id="KW-0812">Transmembrane</keyword>
<comment type="caution">
    <text evidence="11">The sequence shown here is derived from an EMBL/GenBank/DDBJ whole genome shotgun (WGS) entry which is preliminary data.</text>
</comment>
<evidence type="ECO:0000256" key="4">
    <source>
        <dbReference type="ARBA" id="ARBA00022597"/>
    </source>
</evidence>
<feature type="transmembrane region" description="Helical" evidence="9">
    <location>
        <begin position="354"/>
        <end position="372"/>
    </location>
</feature>
<dbReference type="InterPro" id="IPR013014">
    <property type="entry name" value="PTS_EIIC_2"/>
</dbReference>
<keyword evidence="8 9" id="KW-0472">Membrane</keyword>
<dbReference type="InterPro" id="IPR004703">
    <property type="entry name" value="PTS_sugar-sp_permease"/>
</dbReference>
<dbReference type="PANTHER" id="PTHR37324:SF2">
    <property type="entry name" value="PTS SYSTEM GALACTITOL-SPECIFIC EIIC COMPONENT"/>
    <property type="match status" value="1"/>
</dbReference>
<reference evidence="11 12" key="1">
    <citation type="submission" date="2019-04" db="EMBL/GenBank/DDBJ databases">
        <title>Bacillus caeni sp. nov., a bacterium isolated from mangrove sediment.</title>
        <authorList>
            <person name="Huang H."/>
            <person name="Mo K."/>
            <person name="Hu Y."/>
        </authorList>
    </citation>
    <scope>NUCLEOTIDE SEQUENCE [LARGE SCALE GENOMIC DNA]</scope>
    <source>
        <strain evidence="11 12">HB172195</strain>
    </source>
</reference>
<feature type="transmembrane region" description="Helical" evidence="9">
    <location>
        <begin position="223"/>
        <end position="241"/>
    </location>
</feature>
<sequence length="450" mass="47510">MDILEYIVGLGPSVMLPIIIFLFGLLVKAKPSTAFRSGLIVGIGFVGINLVIGLLVNSLGPAAKDMVSRLGVELSIIDVGWPATSAISFGSTVGALAIPIGLGVNVAMLFFGLTKTLNVDLWNLWHIAFTGALVSILTGSITMGIVTALVHTIIILVLADLTAKHVQEYYGYPNVSFPHGTSTPYYLIALPMNKVFDSIPGIKNIKADPDTIQKRLGVFGEPMVLGLILGAFIGVLAGWNVQETLTLGVQMATVMLLLPRVTSILMEGLMPISEAAGDLVKKRLPERDLYIGMDSALAVGHPAVIASTLLLIPIVLGIAAFLPGNKVLPFADLVTIPFIICLMVPVFRGNVFRTVVTGAVAIGIGLWIATYISPFFTSAAKNAGFQFPEGASQISSLVDGAVPTTAIMIFASKLGYVGLVGIGIIFLAIASYQKKKAARAEKESSEEFTA</sequence>
<evidence type="ECO:0000313" key="12">
    <source>
        <dbReference type="Proteomes" id="UP000308230"/>
    </source>
</evidence>
<evidence type="ECO:0000256" key="8">
    <source>
        <dbReference type="ARBA" id="ARBA00023136"/>
    </source>
</evidence>
<dbReference type="PROSITE" id="PS51104">
    <property type="entry name" value="PTS_EIIC_TYPE_2"/>
    <property type="match status" value="1"/>
</dbReference>
<feature type="transmembrane region" description="Helical" evidence="9">
    <location>
        <begin position="125"/>
        <end position="158"/>
    </location>
</feature>
<dbReference type="GO" id="GO:0005886">
    <property type="term" value="C:plasma membrane"/>
    <property type="evidence" value="ECO:0007669"/>
    <property type="project" value="UniProtKB-SubCell"/>
</dbReference>
<evidence type="ECO:0000256" key="5">
    <source>
        <dbReference type="ARBA" id="ARBA00022683"/>
    </source>
</evidence>
<organism evidence="11 12">
    <name type="scientific">Exobacillus caeni</name>
    <dbReference type="NCBI Taxonomy" id="2574798"/>
    <lineage>
        <taxon>Bacteria</taxon>
        <taxon>Bacillati</taxon>
        <taxon>Bacillota</taxon>
        <taxon>Bacilli</taxon>
        <taxon>Bacillales</taxon>
        <taxon>Guptibacillaceae</taxon>
        <taxon>Exobacillus</taxon>
    </lineage>
</organism>
<evidence type="ECO:0000256" key="6">
    <source>
        <dbReference type="ARBA" id="ARBA00022692"/>
    </source>
</evidence>
<feature type="transmembrane region" description="Helical" evidence="9">
    <location>
        <begin position="289"/>
        <end position="322"/>
    </location>
</feature>
<evidence type="ECO:0000256" key="7">
    <source>
        <dbReference type="ARBA" id="ARBA00022989"/>
    </source>
</evidence>
<dbReference type="PANTHER" id="PTHR37324">
    <property type="entry name" value="PTS SYSTEM GALACTITOL-SPECIFIC EIIC COMPONENT"/>
    <property type="match status" value="1"/>
</dbReference>
<comment type="subcellular location">
    <subcellularLocation>
        <location evidence="1">Cell membrane</location>
        <topology evidence="1">Multi-pass membrane protein</topology>
    </subcellularLocation>
</comment>
<accession>A0A5R9F5B2</accession>
<feature type="transmembrane region" description="Helical" evidence="9">
    <location>
        <begin position="95"/>
        <end position="113"/>
    </location>
</feature>
<dbReference type="EMBL" id="SWLG01000002">
    <property type="protein sequence ID" value="TLS38717.1"/>
    <property type="molecule type" value="Genomic_DNA"/>
</dbReference>
<feature type="transmembrane region" description="Helical" evidence="9">
    <location>
        <begin position="414"/>
        <end position="432"/>
    </location>
</feature>
<dbReference type="PIRSF" id="PIRSF006304">
    <property type="entry name" value="GatC"/>
    <property type="match status" value="1"/>
</dbReference>
<dbReference type="Proteomes" id="UP000308230">
    <property type="component" value="Unassembled WGS sequence"/>
</dbReference>
<keyword evidence="2" id="KW-0813">Transport</keyword>
<keyword evidence="4" id="KW-0762">Sugar transport</keyword>
<feature type="transmembrane region" description="Helical" evidence="9">
    <location>
        <begin position="328"/>
        <end position="347"/>
    </location>
</feature>
<gene>
    <name evidence="11" type="ORF">FCL54_04245</name>
</gene>
<protein>
    <submittedName>
        <fullName evidence="11">PTS galactitol transporter subunit IIC</fullName>
    </submittedName>
</protein>
<keyword evidence="3" id="KW-1003">Cell membrane</keyword>
<keyword evidence="7 9" id="KW-1133">Transmembrane helix</keyword>
<evidence type="ECO:0000259" key="10">
    <source>
        <dbReference type="PROSITE" id="PS51104"/>
    </source>
</evidence>
<dbReference type="Pfam" id="PF03611">
    <property type="entry name" value="EIIC-GAT"/>
    <property type="match status" value="1"/>
</dbReference>
<name>A0A5R9F5B2_9BACL</name>
<feature type="transmembrane region" description="Helical" evidence="9">
    <location>
        <begin position="6"/>
        <end position="27"/>
    </location>
</feature>
<dbReference type="InterPro" id="IPR013853">
    <property type="entry name" value="EIIC-GAT"/>
</dbReference>
<dbReference type="RefSeq" id="WP_138123554.1">
    <property type="nucleotide sequence ID" value="NZ_SWLG01000002.1"/>
</dbReference>
<evidence type="ECO:0000256" key="1">
    <source>
        <dbReference type="ARBA" id="ARBA00004651"/>
    </source>
</evidence>
<evidence type="ECO:0000256" key="3">
    <source>
        <dbReference type="ARBA" id="ARBA00022475"/>
    </source>
</evidence>
<dbReference type="AlphaFoldDB" id="A0A5R9F5B2"/>
<dbReference type="GO" id="GO:0009401">
    <property type="term" value="P:phosphoenolpyruvate-dependent sugar phosphotransferase system"/>
    <property type="evidence" value="ECO:0007669"/>
    <property type="project" value="UniProtKB-KW"/>
</dbReference>
<evidence type="ECO:0000256" key="2">
    <source>
        <dbReference type="ARBA" id="ARBA00022448"/>
    </source>
</evidence>
<evidence type="ECO:0000256" key="9">
    <source>
        <dbReference type="SAM" id="Phobius"/>
    </source>
</evidence>